<dbReference type="CDD" id="cd03428">
    <property type="entry name" value="NUDIX_Ap4A_Nudt2"/>
    <property type="match status" value="1"/>
</dbReference>
<dbReference type="SUPFAM" id="SSF55811">
    <property type="entry name" value="Nudix"/>
    <property type="match status" value="1"/>
</dbReference>
<dbReference type="InterPro" id="IPR015797">
    <property type="entry name" value="NUDIX_hydrolase-like_dom_sf"/>
</dbReference>
<dbReference type="AlphaFoldDB" id="Q5FLS2"/>
<dbReference type="PATRIC" id="fig|272621.13.peg.446"/>
<evidence type="ECO:0000313" key="8">
    <source>
        <dbReference type="EMBL" id="AAV42352.1"/>
    </source>
</evidence>
<comment type="similarity">
    <text evidence="1 6">Belongs to the Nudix hydrolase family.</text>
</comment>
<gene>
    <name evidence="8" type="primary">mutT</name>
    <name evidence="8" type="ordered locus">LBA0465</name>
</gene>
<keyword evidence="3" id="KW-0547">Nucleotide-binding</keyword>
<dbReference type="GO" id="GO:0004081">
    <property type="term" value="F:bis(5'-nucleosyl)-tetraphosphatase (asymmetrical) activity"/>
    <property type="evidence" value="ECO:0007669"/>
    <property type="project" value="TreeGrafter"/>
</dbReference>
<protein>
    <recommendedName>
        <fullName evidence="2">Bis(5'-nucleosyl)-tetraphosphatase [asymmetrical]</fullName>
    </recommendedName>
    <alternativeName>
        <fullName evidence="5">Diadenosine 5',5'''-P1,P4-tetraphosphate asymmetrical hydrolase</fullName>
    </alternativeName>
</protein>
<accession>Q5FLS2</accession>
<sequence>MMMEYSAGAVIYRKRNDELEYLIIQSIINRNWGFPKGHLENNETTEQAARREVFEEVGLKPTFDFNFIEKTVYALTERKSKTVTYYLAKFVKGQKVIVQEEEVLANKWVTLKEAKKYLTEHDKMRVLTAAQNYLIQ</sequence>
<dbReference type="GO" id="GO:0006167">
    <property type="term" value="P:AMP biosynthetic process"/>
    <property type="evidence" value="ECO:0007669"/>
    <property type="project" value="TreeGrafter"/>
</dbReference>
<evidence type="ECO:0000256" key="2">
    <source>
        <dbReference type="ARBA" id="ARBA00018911"/>
    </source>
</evidence>
<evidence type="ECO:0000313" key="9">
    <source>
        <dbReference type="Proteomes" id="UP000006381"/>
    </source>
</evidence>
<dbReference type="RefSeq" id="WP_003546138.1">
    <property type="nucleotide sequence ID" value="NC_006814.3"/>
</dbReference>
<evidence type="ECO:0000256" key="4">
    <source>
        <dbReference type="ARBA" id="ARBA00022801"/>
    </source>
</evidence>
<evidence type="ECO:0000256" key="6">
    <source>
        <dbReference type="RuleBase" id="RU003476"/>
    </source>
</evidence>
<dbReference type="Pfam" id="PF00293">
    <property type="entry name" value="NUDIX"/>
    <property type="match status" value="1"/>
</dbReference>
<dbReference type="BioCyc" id="LACI272621:G1G49-491-MONOMER"/>
<keyword evidence="4 6" id="KW-0378">Hydrolase</keyword>
<keyword evidence="9" id="KW-1185">Reference proteome</keyword>
<dbReference type="PANTHER" id="PTHR21340:SF0">
    <property type="entry name" value="BIS(5'-NUCLEOSYL)-TETRAPHOSPHATASE [ASYMMETRICAL]"/>
    <property type="match status" value="1"/>
</dbReference>
<dbReference type="PRINTS" id="PR00502">
    <property type="entry name" value="NUDIXFAMILY"/>
</dbReference>
<dbReference type="GO" id="GO:0000166">
    <property type="term" value="F:nucleotide binding"/>
    <property type="evidence" value="ECO:0007669"/>
    <property type="project" value="UniProtKB-KW"/>
</dbReference>
<dbReference type="eggNOG" id="COG1051">
    <property type="taxonomic scope" value="Bacteria"/>
</dbReference>
<organism evidence="9">
    <name type="scientific">Lactobacillus acidophilus (strain ATCC 700396 / NCK56 / N2 / NCFM)</name>
    <dbReference type="NCBI Taxonomy" id="272621"/>
    <lineage>
        <taxon>Bacteria</taxon>
        <taxon>Bacillati</taxon>
        <taxon>Bacillota</taxon>
        <taxon>Bacilli</taxon>
        <taxon>Lactobacillales</taxon>
        <taxon>Lactobacillaceae</taxon>
        <taxon>Lactobacillus</taxon>
    </lineage>
</organism>
<dbReference type="HOGENOM" id="CLU_037162_14_4_9"/>
<dbReference type="InterPro" id="IPR051325">
    <property type="entry name" value="Nudix_hydrolase_domain"/>
</dbReference>
<dbReference type="KEGG" id="lac:LBA0465"/>
<dbReference type="Gene3D" id="3.90.79.10">
    <property type="entry name" value="Nucleoside Triphosphate Pyrophosphohydrolase"/>
    <property type="match status" value="1"/>
</dbReference>
<dbReference type="Proteomes" id="UP000006381">
    <property type="component" value="Chromosome"/>
</dbReference>
<dbReference type="InterPro" id="IPR003565">
    <property type="entry name" value="Tetra_PHTase"/>
</dbReference>
<dbReference type="PROSITE" id="PS00893">
    <property type="entry name" value="NUDIX_BOX"/>
    <property type="match status" value="1"/>
</dbReference>
<dbReference type="InterPro" id="IPR000086">
    <property type="entry name" value="NUDIX_hydrolase_dom"/>
</dbReference>
<evidence type="ECO:0000256" key="3">
    <source>
        <dbReference type="ARBA" id="ARBA00022741"/>
    </source>
</evidence>
<dbReference type="InterPro" id="IPR020476">
    <property type="entry name" value="Nudix_hydrolase"/>
</dbReference>
<proteinExistence type="inferred from homology"/>
<reference evidence="8 9" key="1">
    <citation type="journal article" date="2005" name="Proc. Natl. Acad. Sci. U.S.A.">
        <title>Complete genome sequence of the probiotic lactic acid bacterium Lactobacillus acidophilus NCFM.</title>
        <authorList>
            <person name="Altermann E."/>
            <person name="Russell W.M."/>
            <person name="Azcarate-Peril M.A."/>
            <person name="Barrangou R."/>
            <person name="Buck B.L."/>
            <person name="McAuliffe O."/>
            <person name="Souther N."/>
            <person name="Dobson A."/>
            <person name="Duong T."/>
            <person name="Callanan M."/>
            <person name="Lick S."/>
            <person name="Hamrick A."/>
            <person name="Cano R."/>
            <person name="Klaenhammer T.R."/>
        </authorList>
    </citation>
    <scope>NUCLEOTIDE SEQUENCE [LARGE SCALE GENOMIC DNA]</scope>
    <source>
        <strain evidence="9">ATCC 700396 / NCK56 / N2 / NCFM</strain>
    </source>
</reference>
<name>Q5FLS2_LACAC</name>
<dbReference type="OrthoDB" id="9816289at2"/>
<dbReference type="GeneID" id="93290405"/>
<dbReference type="EMBL" id="CP000033">
    <property type="protein sequence ID" value="AAV42352.1"/>
    <property type="molecule type" value="Genomic_DNA"/>
</dbReference>
<evidence type="ECO:0000256" key="1">
    <source>
        <dbReference type="ARBA" id="ARBA00005582"/>
    </source>
</evidence>
<dbReference type="PROSITE" id="PS51462">
    <property type="entry name" value="NUDIX"/>
    <property type="match status" value="1"/>
</dbReference>
<evidence type="ECO:0000256" key="5">
    <source>
        <dbReference type="ARBA" id="ARBA00032644"/>
    </source>
</evidence>
<dbReference type="PANTHER" id="PTHR21340">
    <property type="entry name" value="DIADENOSINE 5,5-P1,P4-TETRAPHOSPHATE PYROPHOSPHOHYDROLASE MUTT"/>
    <property type="match status" value="1"/>
</dbReference>
<dbReference type="GO" id="GO:0006754">
    <property type="term" value="P:ATP biosynthetic process"/>
    <property type="evidence" value="ECO:0007669"/>
    <property type="project" value="TreeGrafter"/>
</dbReference>
<feature type="domain" description="Nudix hydrolase" evidence="7">
    <location>
        <begin position="2"/>
        <end position="131"/>
    </location>
</feature>
<dbReference type="STRING" id="272621.LBA0465"/>
<evidence type="ECO:0000259" key="7">
    <source>
        <dbReference type="PROSITE" id="PS51462"/>
    </source>
</evidence>
<dbReference type="InterPro" id="IPR020084">
    <property type="entry name" value="NUDIX_hydrolase_CS"/>
</dbReference>